<accession>A0ACD5GQ02</accession>
<evidence type="ECO:0000313" key="2">
    <source>
        <dbReference type="Proteomes" id="UP000095472"/>
    </source>
</evidence>
<dbReference type="EMBL" id="CP182909">
    <property type="protein sequence ID" value="XPM62719.1"/>
    <property type="molecule type" value="Genomic_DNA"/>
</dbReference>
<name>A0ACD5GQ02_9CYAN</name>
<gene>
    <name evidence="1" type="ORF">BH720_024350</name>
</gene>
<protein>
    <submittedName>
        <fullName evidence="1">Cytochrome c biogenesis protein CcdA</fullName>
    </submittedName>
</protein>
<keyword evidence="2" id="KW-1185">Reference proteome</keyword>
<sequence>MDWISKEWPDGVRSYLIGLTFGLVASPCSTPVLASLLVLDFHHQRPAVGKCLTVILYSRLCLALNFGWNLHRLNQKILELRQWSNWITPVSGALLVAFGVFSLLFRLIPAV</sequence>
<organism evidence="1 2">
    <name type="scientific">Desertifilum tharense IPPAS B-1220</name>
    <dbReference type="NCBI Taxonomy" id="1781255"/>
    <lineage>
        <taxon>Bacteria</taxon>
        <taxon>Bacillati</taxon>
        <taxon>Cyanobacteriota</taxon>
        <taxon>Cyanophyceae</taxon>
        <taxon>Desertifilales</taxon>
        <taxon>Desertifilaceae</taxon>
        <taxon>Desertifilum</taxon>
    </lineage>
</organism>
<dbReference type="Proteomes" id="UP000095472">
    <property type="component" value="Chromosome"/>
</dbReference>
<proteinExistence type="predicted"/>
<reference evidence="1 2" key="1">
    <citation type="journal article" date="2016" name="Genome Announc.">
        <title>Draft Genome Sequence of the Thermotolerant Cyanobacterium Desertifilum sp. IPPAS B-1220.</title>
        <authorList>
            <person name="Mironov K.S."/>
            <person name="Sinetova M.A."/>
            <person name="Bolatkhan K."/>
            <person name="Zayadan B.K."/>
            <person name="Ustinova V.V."/>
            <person name="Kupriyanova E.V."/>
            <person name="Skrypnik A.N."/>
            <person name="Gogoleva N.E."/>
            <person name="Gogolev Y.V."/>
            <person name="Los D.A."/>
        </authorList>
    </citation>
    <scope>NUCLEOTIDE SEQUENCE [LARGE SCALE GENOMIC DNA]</scope>
    <source>
        <strain evidence="1 2">IPPAS B-1220</strain>
    </source>
</reference>
<evidence type="ECO:0000313" key="1">
    <source>
        <dbReference type="EMBL" id="XPM62719.1"/>
    </source>
</evidence>